<gene>
    <name evidence="5" type="ORF">HK100_010578</name>
</gene>
<sequence length="257" mass="27112">MPIPAQQFLVPAADNGRAFNVQYAGLYFSRLALQRPRALAALREQAKKDGGKAKQGKRRRMANDDDADADADAADAADDDRRDAETEAVRVLDVPPSRRSVTAGTVFVESRRKPSVLRLVTPHASPDADTNDNDNDNDNDASADVLLLEDESGRVQLRLAPAPAPALVLSRGLVSGVVAAVAGSLDPVTNCFDVARIAFPSFAAAPSPPVASRVPPAESRDALVALVSGFNINSPAISTPLRLLIDALSGDSVPFKN</sequence>
<name>A0AAD5SM85_9FUNG</name>
<dbReference type="AlphaFoldDB" id="A0AAD5SM85"/>
<evidence type="ECO:0000256" key="1">
    <source>
        <dbReference type="ARBA" id="ARBA00006035"/>
    </source>
</evidence>
<feature type="region of interest" description="Disordered" evidence="3">
    <location>
        <begin position="44"/>
        <end position="87"/>
    </location>
</feature>
<feature type="domain" description="DNA polymerase delta subunit OB-fold" evidence="4">
    <location>
        <begin position="22"/>
        <end position="196"/>
    </location>
</feature>
<evidence type="ECO:0000313" key="5">
    <source>
        <dbReference type="EMBL" id="KAJ3078864.1"/>
    </source>
</evidence>
<reference evidence="5" key="1">
    <citation type="submission" date="2020-05" db="EMBL/GenBank/DDBJ databases">
        <title>Phylogenomic resolution of chytrid fungi.</title>
        <authorList>
            <person name="Stajich J.E."/>
            <person name="Amses K."/>
            <person name="Simmons R."/>
            <person name="Seto K."/>
            <person name="Myers J."/>
            <person name="Bonds A."/>
            <person name="Quandt C.A."/>
            <person name="Barry K."/>
            <person name="Liu P."/>
            <person name="Grigoriev I."/>
            <person name="Longcore J.E."/>
            <person name="James T.Y."/>
        </authorList>
    </citation>
    <scope>NUCLEOTIDE SEQUENCE</scope>
    <source>
        <strain evidence="5">JEL0513</strain>
    </source>
</reference>
<feature type="region of interest" description="Disordered" evidence="3">
    <location>
        <begin position="117"/>
        <end position="141"/>
    </location>
</feature>
<keyword evidence="6" id="KW-1185">Reference proteome</keyword>
<accession>A0AAD5SM85</accession>
<dbReference type="EMBL" id="JADGJH010005895">
    <property type="protein sequence ID" value="KAJ3078864.1"/>
    <property type="molecule type" value="Genomic_DNA"/>
</dbReference>
<evidence type="ECO:0000259" key="4">
    <source>
        <dbReference type="Pfam" id="PF18018"/>
    </source>
</evidence>
<dbReference type="InterPro" id="IPR024826">
    <property type="entry name" value="DNA_pol_delta/II_ssu"/>
</dbReference>
<proteinExistence type="inferred from homology"/>
<organism evidence="5 6">
    <name type="scientific">Physocladia obscura</name>
    <dbReference type="NCBI Taxonomy" id="109957"/>
    <lineage>
        <taxon>Eukaryota</taxon>
        <taxon>Fungi</taxon>
        <taxon>Fungi incertae sedis</taxon>
        <taxon>Chytridiomycota</taxon>
        <taxon>Chytridiomycota incertae sedis</taxon>
        <taxon>Chytridiomycetes</taxon>
        <taxon>Chytridiales</taxon>
        <taxon>Chytriomycetaceae</taxon>
        <taxon>Physocladia</taxon>
    </lineage>
</organism>
<feature type="compositionally biased region" description="Acidic residues" evidence="3">
    <location>
        <begin position="129"/>
        <end position="141"/>
    </location>
</feature>
<dbReference type="PANTHER" id="PTHR10416">
    <property type="entry name" value="DNA POLYMERASE DELTA SUBUNIT 2"/>
    <property type="match status" value="1"/>
</dbReference>
<comment type="similarity">
    <text evidence="1">Belongs to the DNA polymerase delta/II small subunit family.</text>
</comment>
<protein>
    <recommendedName>
        <fullName evidence="4">DNA polymerase delta subunit OB-fold domain-containing protein</fullName>
    </recommendedName>
</protein>
<feature type="compositionally biased region" description="Acidic residues" evidence="3">
    <location>
        <begin position="64"/>
        <end position="78"/>
    </location>
</feature>
<dbReference type="GO" id="GO:0043625">
    <property type="term" value="C:delta DNA polymerase complex"/>
    <property type="evidence" value="ECO:0007669"/>
    <property type="project" value="TreeGrafter"/>
</dbReference>
<keyword evidence="2" id="KW-0235">DNA replication</keyword>
<dbReference type="Proteomes" id="UP001211907">
    <property type="component" value="Unassembled WGS sequence"/>
</dbReference>
<dbReference type="GO" id="GO:0006271">
    <property type="term" value="P:DNA strand elongation involved in DNA replication"/>
    <property type="evidence" value="ECO:0007669"/>
    <property type="project" value="TreeGrafter"/>
</dbReference>
<comment type="caution">
    <text evidence="5">The sequence shown here is derived from an EMBL/GenBank/DDBJ whole genome shotgun (WGS) entry which is preliminary data.</text>
</comment>
<evidence type="ECO:0000313" key="6">
    <source>
        <dbReference type="Proteomes" id="UP001211907"/>
    </source>
</evidence>
<evidence type="ECO:0000256" key="2">
    <source>
        <dbReference type="ARBA" id="ARBA00022705"/>
    </source>
</evidence>
<evidence type="ECO:0000256" key="3">
    <source>
        <dbReference type="SAM" id="MobiDB-lite"/>
    </source>
</evidence>
<dbReference type="Gene3D" id="2.40.50.430">
    <property type="match status" value="1"/>
</dbReference>
<dbReference type="InterPro" id="IPR040663">
    <property type="entry name" value="DNA_pol_D_N"/>
</dbReference>
<dbReference type="PANTHER" id="PTHR10416:SF0">
    <property type="entry name" value="DNA POLYMERASE DELTA SUBUNIT 2"/>
    <property type="match status" value="1"/>
</dbReference>
<feature type="non-terminal residue" evidence="5">
    <location>
        <position position="257"/>
    </location>
</feature>
<dbReference type="Pfam" id="PF18018">
    <property type="entry name" value="DNA_pol_D_N"/>
    <property type="match status" value="1"/>
</dbReference>